<sequence>MDLVDYQECQLSKLTQQLQKETNRRKLLEQKLRTSEAQMRAVFEAMTDVVLIINLHSNQLGSIKILPTKPNQTHTDTDDTDVISETVEQFFHEQTAQVWLEKVRQALDLQQTLYFDYNLCRQGREVWFSASISPISDQSVLWVARDISDRKQAEIELQHAKEAAEAANKAKSQFLAAMSHELRTPLNSILGFSQIMYNDTCCTDENREYLDIINRSGQHLLQLINDVLEMSKIEAGKIKLNEKQLDLYSLLDSLEDMLCLKAAAKKLTLIFERSPSVRQYIIADESKLRQVLLNLLSNALKFTQTGSVTLRVKMGHEGRLGVRLGGQERIFPLSPPSPLSPLSFPNTQSLIFEVEDTGSGIASEEINHLFEAFVQTESGRRSQEGTGLGLAISRKFVQLMGGDITVNSVVGKGSIFAFDIQISLAEMTQLPQLSSQRVKCLAPEQPIYRLLVVDDNQDHRQCLIKLLKPLGFEIQQAENGQQGIAIWESWRPHIIFMDMQMPIMDGYEATREIKRREQFKWGDREVGKAGVPSGELTGPTPCRSWGLGAKGRWGDGEKHLSSHTKIIALTAYAFEEQRQVMIAAGCDDFISKPFSEEAIFAQLTKHLGVRYIYFEPGIVNQNKDLQSRSLTLEDLAQMPDVWIQKLHTAARECNDESIFQLLAQIPTQLSTLIQVLTQLTYNFRFDEIIKVTDLLVRQKVEEPLHLLQKLQNVERQKVKIERLLS</sequence>
<evidence type="ECO:0000259" key="17">
    <source>
        <dbReference type="PROSITE" id="PS50110"/>
    </source>
</evidence>
<comment type="subcellular location">
    <subcellularLocation>
        <location evidence="2">Membrane</location>
    </subcellularLocation>
</comment>
<keyword evidence="10" id="KW-0902">Two-component regulatory system</keyword>
<evidence type="ECO:0000256" key="10">
    <source>
        <dbReference type="ARBA" id="ARBA00023012"/>
    </source>
</evidence>
<evidence type="ECO:0000256" key="8">
    <source>
        <dbReference type="ARBA" id="ARBA00022777"/>
    </source>
</evidence>
<evidence type="ECO:0000256" key="7">
    <source>
        <dbReference type="ARBA" id="ARBA00022741"/>
    </source>
</evidence>
<dbReference type="CDD" id="cd00082">
    <property type="entry name" value="HisKA"/>
    <property type="match status" value="1"/>
</dbReference>
<feature type="coiled-coil region" evidence="15">
    <location>
        <begin position="4"/>
        <end position="38"/>
    </location>
</feature>
<comment type="similarity">
    <text evidence="3">In the N-terminal section; belongs to the phytochrome family.</text>
</comment>
<dbReference type="SUPFAM" id="SSF55785">
    <property type="entry name" value="PYP-like sensor domain (PAS domain)"/>
    <property type="match status" value="1"/>
</dbReference>
<evidence type="ECO:0000256" key="9">
    <source>
        <dbReference type="ARBA" id="ARBA00022840"/>
    </source>
</evidence>
<reference evidence="18 19" key="1">
    <citation type="submission" date="2017-08" db="EMBL/GenBank/DDBJ databases">
        <title>Genomes of Fischerella (Mastigocladus) sp. strains.</title>
        <authorList>
            <person name="Miller S.R."/>
        </authorList>
    </citation>
    <scope>NUCLEOTIDE SEQUENCE [LARGE SCALE GENOMIC DNA]</scope>
    <source>
        <strain evidence="18 19">CCMEE 5323</strain>
    </source>
</reference>
<dbReference type="PANTHER" id="PTHR43047:SF72">
    <property type="entry name" value="OSMOSENSING HISTIDINE PROTEIN KINASE SLN1"/>
    <property type="match status" value="1"/>
</dbReference>
<dbReference type="SMART" id="SM00448">
    <property type="entry name" value="REC"/>
    <property type="match status" value="1"/>
</dbReference>
<evidence type="ECO:0000256" key="5">
    <source>
        <dbReference type="ARBA" id="ARBA00022553"/>
    </source>
</evidence>
<evidence type="ECO:0000313" key="18">
    <source>
        <dbReference type="EMBL" id="PLZ94386.1"/>
    </source>
</evidence>
<keyword evidence="5 14" id="KW-0597">Phosphoprotein</keyword>
<keyword evidence="7" id="KW-0547">Nucleotide-binding</keyword>
<dbReference type="Pfam" id="PF00072">
    <property type="entry name" value="Response_reg"/>
    <property type="match status" value="1"/>
</dbReference>
<dbReference type="GO" id="GO:0009927">
    <property type="term" value="F:histidine phosphotransfer kinase activity"/>
    <property type="evidence" value="ECO:0007669"/>
    <property type="project" value="TreeGrafter"/>
</dbReference>
<dbReference type="GO" id="GO:0005886">
    <property type="term" value="C:plasma membrane"/>
    <property type="evidence" value="ECO:0007669"/>
    <property type="project" value="TreeGrafter"/>
</dbReference>
<dbReference type="SUPFAM" id="SSF55874">
    <property type="entry name" value="ATPase domain of HSP90 chaperone/DNA topoisomerase II/histidine kinase"/>
    <property type="match status" value="1"/>
</dbReference>
<evidence type="ECO:0000256" key="14">
    <source>
        <dbReference type="PROSITE-ProRule" id="PRU00169"/>
    </source>
</evidence>
<dbReference type="InterPro" id="IPR036097">
    <property type="entry name" value="HisK_dim/P_sf"/>
</dbReference>
<evidence type="ECO:0000256" key="6">
    <source>
        <dbReference type="ARBA" id="ARBA00022679"/>
    </source>
</evidence>
<evidence type="ECO:0000313" key="19">
    <source>
        <dbReference type="Proteomes" id="UP000235036"/>
    </source>
</evidence>
<dbReference type="PROSITE" id="PS50110">
    <property type="entry name" value="RESPONSE_REGULATORY"/>
    <property type="match status" value="1"/>
</dbReference>
<dbReference type="InterPro" id="IPR011006">
    <property type="entry name" value="CheY-like_superfamily"/>
</dbReference>
<accession>A0A2N6K8Z5</accession>
<dbReference type="InterPro" id="IPR004358">
    <property type="entry name" value="Sig_transdc_His_kin-like_C"/>
</dbReference>
<keyword evidence="8 18" id="KW-0418">Kinase</keyword>
<dbReference type="PROSITE" id="PS50109">
    <property type="entry name" value="HIS_KIN"/>
    <property type="match status" value="1"/>
</dbReference>
<keyword evidence="6" id="KW-0808">Transferase</keyword>
<dbReference type="Proteomes" id="UP000235036">
    <property type="component" value="Unassembled WGS sequence"/>
</dbReference>
<dbReference type="PANTHER" id="PTHR43047">
    <property type="entry name" value="TWO-COMPONENT HISTIDINE PROTEIN KINASE"/>
    <property type="match status" value="1"/>
</dbReference>
<dbReference type="GO" id="GO:0005524">
    <property type="term" value="F:ATP binding"/>
    <property type="evidence" value="ECO:0007669"/>
    <property type="project" value="UniProtKB-KW"/>
</dbReference>
<keyword evidence="9" id="KW-0067">ATP-binding</keyword>
<dbReference type="SUPFAM" id="SSF52172">
    <property type="entry name" value="CheY-like"/>
    <property type="match status" value="1"/>
</dbReference>
<dbReference type="Gene3D" id="3.30.450.20">
    <property type="entry name" value="PAS domain"/>
    <property type="match status" value="1"/>
</dbReference>
<comment type="catalytic activity">
    <reaction evidence="1">
        <text>ATP + protein L-histidine = ADP + protein N-phospho-L-histidine.</text>
        <dbReference type="EC" id="2.7.13.3"/>
    </reaction>
</comment>
<keyword evidence="15" id="KW-0175">Coiled coil</keyword>
<dbReference type="Gene3D" id="3.40.50.2300">
    <property type="match status" value="1"/>
</dbReference>
<dbReference type="SMART" id="SM00387">
    <property type="entry name" value="HATPase_c"/>
    <property type="match status" value="1"/>
</dbReference>
<gene>
    <name evidence="18" type="ORF">CEN44_00935</name>
</gene>
<dbReference type="Pfam" id="PF02518">
    <property type="entry name" value="HATPase_c"/>
    <property type="match status" value="1"/>
</dbReference>
<feature type="domain" description="Histidine kinase" evidence="16">
    <location>
        <begin position="177"/>
        <end position="424"/>
    </location>
</feature>
<evidence type="ECO:0000259" key="16">
    <source>
        <dbReference type="PROSITE" id="PS50109"/>
    </source>
</evidence>
<comment type="caution">
    <text evidence="18">The sequence shown here is derived from an EMBL/GenBank/DDBJ whole genome shotgun (WGS) entry which is preliminary data.</text>
</comment>
<keyword evidence="19" id="KW-1185">Reference proteome</keyword>
<dbReference type="FunFam" id="3.30.565.10:FF:000010">
    <property type="entry name" value="Sensor histidine kinase RcsC"/>
    <property type="match status" value="1"/>
</dbReference>
<dbReference type="CDD" id="cd17546">
    <property type="entry name" value="REC_hyHK_CKI1_RcsC-like"/>
    <property type="match status" value="1"/>
</dbReference>
<evidence type="ECO:0000256" key="1">
    <source>
        <dbReference type="ARBA" id="ARBA00000085"/>
    </source>
</evidence>
<dbReference type="SMART" id="SM00388">
    <property type="entry name" value="HisKA"/>
    <property type="match status" value="1"/>
</dbReference>
<proteinExistence type="inferred from homology"/>
<dbReference type="NCBIfam" id="TIGR00229">
    <property type="entry name" value="sensory_box"/>
    <property type="match status" value="1"/>
</dbReference>
<evidence type="ECO:0000256" key="13">
    <source>
        <dbReference type="ARBA" id="ARBA00074306"/>
    </source>
</evidence>
<organism evidence="18 19">
    <name type="scientific">Fischerella muscicola CCMEE 5323</name>
    <dbReference type="NCBI Taxonomy" id="2019572"/>
    <lineage>
        <taxon>Bacteria</taxon>
        <taxon>Bacillati</taxon>
        <taxon>Cyanobacteriota</taxon>
        <taxon>Cyanophyceae</taxon>
        <taxon>Nostocales</taxon>
        <taxon>Hapalosiphonaceae</taxon>
        <taxon>Fischerella</taxon>
    </lineage>
</organism>
<feature type="domain" description="Response regulatory" evidence="17">
    <location>
        <begin position="449"/>
        <end position="607"/>
    </location>
</feature>
<name>A0A2N6K8Z5_FISMU</name>
<dbReference type="SUPFAM" id="SSF47384">
    <property type="entry name" value="Homodimeric domain of signal transducing histidine kinase"/>
    <property type="match status" value="1"/>
</dbReference>
<evidence type="ECO:0000256" key="3">
    <source>
        <dbReference type="ARBA" id="ARBA00006402"/>
    </source>
</evidence>
<dbReference type="EC" id="2.7.13.3" evidence="4"/>
<dbReference type="Gene3D" id="1.10.287.130">
    <property type="match status" value="1"/>
</dbReference>
<dbReference type="InterPro" id="IPR001789">
    <property type="entry name" value="Sig_transdc_resp-reg_receiver"/>
</dbReference>
<dbReference type="InterPro" id="IPR036890">
    <property type="entry name" value="HATPase_C_sf"/>
</dbReference>
<dbReference type="InterPro" id="IPR003661">
    <property type="entry name" value="HisK_dim/P_dom"/>
</dbReference>
<evidence type="ECO:0000256" key="2">
    <source>
        <dbReference type="ARBA" id="ARBA00004370"/>
    </source>
</evidence>
<dbReference type="AlphaFoldDB" id="A0A2N6K8Z5"/>
<evidence type="ECO:0000256" key="4">
    <source>
        <dbReference type="ARBA" id="ARBA00012438"/>
    </source>
</evidence>
<dbReference type="InterPro" id="IPR000014">
    <property type="entry name" value="PAS"/>
</dbReference>
<dbReference type="InterPro" id="IPR003594">
    <property type="entry name" value="HATPase_dom"/>
</dbReference>
<evidence type="ECO:0000256" key="11">
    <source>
        <dbReference type="ARBA" id="ARBA00023136"/>
    </source>
</evidence>
<feature type="modified residue" description="4-aspartylphosphate" evidence="14">
    <location>
        <position position="498"/>
    </location>
</feature>
<dbReference type="InterPro" id="IPR005467">
    <property type="entry name" value="His_kinase_dom"/>
</dbReference>
<dbReference type="InterPro" id="IPR035965">
    <property type="entry name" value="PAS-like_dom_sf"/>
</dbReference>
<dbReference type="Pfam" id="PF00512">
    <property type="entry name" value="HisKA"/>
    <property type="match status" value="1"/>
</dbReference>
<protein>
    <recommendedName>
        <fullName evidence="13">Circadian input-output histidine kinase CikA</fullName>
        <ecNumber evidence="4">2.7.13.3</ecNumber>
    </recommendedName>
</protein>
<keyword evidence="11" id="KW-0472">Membrane</keyword>
<dbReference type="CDD" id="cd16922">
    <property type="entry name" value="HATPase_EvgS-ArcB-TorS-like"/>
    <property type="match status" value="1"/>
</dbReference>
<dbReference type="PRINTS" id="PR00344">
    <property type="entry name" value="BCTRLSENSOR"/>
</dbReference>
<dbReference type="FunFam" id="1.10.287.130:FF:000038">
    <property type="entry name" value="Sensory transduction histidine kinase"/>
    <property type="match status" value="1"/>
</dbReference>
<dbReference type="GO" id="GO:0000155">
    <property type="term" value="F:phosphorelay sensor kinase activity"/>
    <property type="evidence" value="ECO:0007669"/>
    <property type="project" value="InterPro"/>
</dbReference>
<dbReference type="EMBL" id="NRQW01000016">
    <property type="protein sequence ID" value="PLZ94386.1"/>
    <property type="molecule type" value="Genomic_DNA"/>
</dbReference>
<keyword evidence="12" id="KW-0131">Cell cycle</keyword>
<dbReference type="Gene3D" id="3.30.565.10">
    <property type="entry name" value="Histidine kinase-like ATPase, C-terminal domain"/>
    <property type="match status" value="1"/>
</dbReference>
<dbReference type="RefSeq" id="WP_102204779.1">
    <property type="nucleotide sequence ID" value="NZ_CAWNVR010000231.1"/>
</dbReference>
<evidence type="ECO:0000256" key="15">
    <source>
        <dbReference type="SAM" id="Coils"/>
    </source>
</evidence>
<evidence type="ECO:0000256" key="12">
    <source>
        <dbReference type="ARBA" id="ARBA00023306"/>
    </source>
</evidence>